<dbReference type="GO" id="GO:0003677">
    <property type="term" value="F:DNA binding"/>
    <property type="evidence" value="ECO:0007669"/>
    <property type="project" value="UniProtKB-KW"/>
</dbReference>
<keyword evidence="3" id="KW-0238">DNA-binding</keyword>
<keyword evidence="8" id="KW-1185">Reference proteome</keyword>
<organism evidence="7 8">
    <name type="scientific">Aquilegia coerulea</name>
    <name type="common">Rocky mountain columbine</name>
    <dbReference type="NCBI Taxonomy" id="218851"/>
    <lineage>
        <taxon>Eukaryota</taxon>
        <taxon>Viridiplantae</taxon>
        <taxon>Streptophyta</taxon>
        <taxon>Embryophyta</taxon>
        <taxon>Tracheophyta</taxon>
        <taxon>Spermatophyta</taxon>
        <taxon>Magnoliopsida</taxon>
        <taxon>Ranunculales</taxon>
        <taxon>Ranunculaceae</taxon>
        <taxon>Thalictroideae</taxon>
        <taxon>Aquilegia</taxon>
    </lineage>
</organism>
<reference evidence="7 8" key="1">
    <citation type="submission" date="2017-09" db="EMBL/GenBank/DDBJ databases">
        <title>WGS assembly of Aquilegia coerulea Goldsmith.</title>
        <authorList>
            <person name="Hodges S."/>
            <person name="Kramer E."/>
            <person name="Nordborg M."/>
            <person name="Tomkins J."/>
            <person name="Borevitz J."/>
            <person name="Derieg N."/>
            <person name="Yan J."/>
            <person name="Mihaltcheva S."/>
            <person name="Hayes R.D."/>
            <person name="Rokhsar D."/>
        </authorList>
    </citation>
    <scope>NUCLEOTIDE SEQUENCE [LARGE SCALE GENOMIC DNA]</scope>
    <source>
        <strain evidence="8">cv. Goldsmith</strain>
    </source>
</reference>
<keyword evidence="2" id="KW-0805">Transcription regulation</keyword>
<accession>A0A2G5C7I8</accession>
<proteinExistence type="predicted"/>
<dbReference type="SUPFAM" id="SSF101936">
    <property type="entry name" value="DNA-binding pseudobarrel domain"/>
    <property type="match status" value="1"/>
</dbReference>
<dbReference type="InterPro" id="IPR044837">
    <property type="entry name" value="REM16-like"/>
</dbReference>
<dbReference type="EMBL" id="KZ305099">
    <property type="protein sequence ID" value="PIA27226.1"/>
    <property type="molecule type" value="Genomic_DNA"/>
</dbReference>
<sequence length="186" mass="21335">MVAKVLRKCIPVWETEMMGGLLSPRVDFKHVLESVVKMAGSSSGSARAINSCEHKPLQEDTHWLWTHILTKSNVSEVFNMQIPKKFHPFLPFYSVDRVNLIHNKQIFKTETQNDRHDHLKFTKGWRDFVRALNLKEGDSCVFEIIKPLPSDPIEIMVQILSGDLPEELITREANRGTSDESPIIID</sequence>
<evidence type="ECO:0000256" key="3">
    <source>
        <dbReference type="ARBA" id="ARBA00023125"/>
    </source>
</evidence>
<evidence type="ECO:0000256" key="5">
    <source>
        <dbReference type="ARBA" id="ARBA00023242"/>
    </source>
</evidence>
<dbReference type="AlphaFoldDB" id="A0A2G5C7I8"/>
<dbReference type="PROSITE" id="PS50863">
    <property type="entry name" value="B3"/>
    <property type="match status" value="1"/>
</dbReference>
<keyword evidence="5" id="KW-0539">Nucleus</keyword>
<keyword evidence="4" id="KW-0804">Transcription</keyword>
<dbReference type="Pfam" id="PF02362">
    <property type="entry name" value="B3"/>
    <property type="match status" value="1"/>
</dbReference>
<evidence type="ECO:0000313" key="8">
    <source>
        <dbReference type="Proteomes" id="UP000230069"/>
    </source>
</evidence>
<dbReference type="PANTHER" id="PTHR31391:SF64">
    <property type="entry name" value="B3 DOMAIN-CONTAINING PROTEIN OS06G0112300"/>
    <property type="match status" value="1"/>
</dbReference>
<evidence type="ECO:0000259" key="6">
    <source>
        <dbReference type="PROSITE" id="PS50863"/>
    </source>
</evidence>
<dbReference type="Gene3D" id="2.40.330.10">
    <property type="entry name" value="DNA-binding pseudobarrel domain"/>
    <property type="match status" value="1"/>
</dbReference>
<dbReference type="InterPro" id="IPR015300">
    <property type="entry name" value="DNA-bd_pseudobarrel_sf"/>
</dbReference>
<gene>
    <name evidence="7" type="ORF">AQUCO_08200029v1</name>
</gene>
<dbReference type="PANTHER" id="PTHR31391">
    <property type="entry name" value="B3 DOMAIN-CONTAINING PROTEIN OS11G0197600-RELATED"/>
    <property type="match status" value="1"/>
</dbReference>
<evidence type="ECO:0000256" key="2">
    <source>
        <dbReference type="ARBA" id="ARBA00023015"/>
    </source>
</evidence>
<evidence type="ECO:0000256" key="4">
    <source>
        <dbReference type="ARBA" id="ARBA00023163"/>
    </source>
</evidence>
<comment type="subcellular location">
    <subcellularLocation>
        <location evidence="1">Nucleus</location>
    </subcellularLocation>
</comment>
<dbReference type="InterPro" id="IPR003340">
    <property type="entry name" value="B3_DNA-bd"/>
</dbReference>
<dbReference type="InParanoid" id="A0A2G5C7I8"/>
<evidence type="ECO:0000313" key="7">
    <source>
        <dbReference type="EMBL" id="PIA27226.1"/>
    </source>
</evidence>
<name>A0A2G5C7I8_AQUCA</name>
<dbReference type="OrthoDB" id="623918at2759"/>
<evidence type="ECO:0000256" key="1">
    <source>
        <dbReference type="ARBA" id="ARBA00004123"/>
    </source>
</evidence>
<protein>
    <recommendedName>
        <fullName evidence="6">TF-B3 domain-containing protein</fullName>
    </recommendedName>
</protein>
<dbReference type="Proteomes" id="UP000230069">
    <property type="component" value="Unassembled WGS sequence"/>
</dbReference>
<feature type="domain" description="TF-B3" evidence="6">
    <location>
        <begin position="65"/>
        <end position="163"/>
    </location>
</feature>
<dbReference type="CDD" id="cd10017">
    <property type="entry name" value="B3_DNA"/>
    <property type="match status" value="1"/>
</dbReference>
<dbReference type="GO" id="GO:0005634">
    <property type="term" value="C:nucleus"/>
    <property type="evidence" value="ECO:0007669"/>
    <property type="project" value="UniProtKB-SubCell"/>
</dbReference>